<dbReference type="Proteomes" id="UP000830375">
    <property type="component" value="Unassembled WGS sequence"/>
</dbReference>
<sequence>MCWSALTTQRLWHTLTTRTVYATFTCHSSPAISCPRTSTDPGFCAPLTFRVTGSPRGEWRLHPQMVRLFWSRFSQAQVDLLPHQSPLIASGGTA</sequence>
<keyword evidence="2" id="KW-1185">Reference proteome</keyword>
<reference evidence="1 2" key="1">
    <citation type="submission" date="2022-01" db="EMBL/GenBank/DDBJ databases">
        <title>A high-quality chromosome-level genome assembly of rohu carp, Labeo rohita.</title>
        <authorList>
            <person name="Arick M.A. II"/>
            <person name="Hsu C.-Y."/>
            <person name="Magbanua Z."/>
            <person name="Pechanova O."/>
            <person name="Grover C."/>
            <person name="Miller E."/>
            <person name="Thrash A."/>
            <person name="Ezzel L."/>
            <person name="Alam S."/>
            <person name="Benzie J."/>
            <person name="Hamilton M."/>
            <person name="Karsi A."/>
            <person name="Lawrence M.L."/>
            <person name="Peterson D.G."/>
        </authorList>
    </citation>
    <scope>NUCLEOTIDE SEQUENCE [LARGE SCALE GENOMIC DNA]</scope>
    <source>
        <strain evidence="2">BAU-BD-2019</strain>
        <tissue evidence="1">Blood</tissue>
    </source>
</reference>
<gene>
    <name evidence="1" type="ORF">H4Q32_027277</name>
</gene>
<evidence type="ECO:0000313" key="1">
    <source>
        <dbReference type="EMBL" id="KAI2650828.1"/>
    </source>
</evidence>
<comment type="caution">
    <text evidence="1">The sequence shown here is derived from an EMBL/GenBank/DDBJ whole genome shotgun (WGS) entry which is preliminary data.</text>
</comment>
<protein>
    <submittedName>
        <fullName evidence="1">Arginine biosynthesis bifunctional protein ArgJ</fullName>
    </submittedName>
</protein>
<proteinExistence type="predicted"/>
<dbReference type="EMBL" id="JACTAM010000022">
    <property type="protein sequence ID" value="KAI2650828.1"/>
    <property type="molecule type" value="Genomic_DNA"/>
</dbReference>
<evidence type="ECO:0000313" key="2">
    <source>
        <dbReference type="Proteomes" id="UP000830375"/>
    </source>
</evidence>
<accession>A0ABQ8LJI1</accession>
<name>A0ABQ8LJI1_LABRO</name>
<organism evidence="1 2">
    <name type="scientific">Labeo rohita</name>
    <name type="common">Indian major carp</name>
    <name type="synonym">Cyprinus rohita</name>
    <dbReference type="NCBI Taxonomy" id="84645"/>
    <lineage>
        <taxon>Eukaryota</taxon>
        <taxon>Metazoa</taxon>
        <taxon>Chordata</taxon>
        <taxon>Craniata</taxon>
        <taxon>Vertebrata</taxon>
        <taxon>Euteleostomi</taxon>
        <taxon>Actinopterygii</taxon>
        <taxon>Neopterygii</taxon>
        <taxon>Teleostei</taxon>
        <taxon>Ostariophysi</taxon>
        <taxon>Cypriniformes</taxon>
        <taxon>Cyprinidae</taxon>
        <taxon>Labeoninae</taxon>
        <taxon>Labeonini</taxon>
        <taxon>Labeo</taxon>
    </lineage>
</organism>